<evidence type="ECO:0000256" key="4">
    <source>
        <dbReference type="ARBA" id="ARBA00022723"/>
    </source>
</evidence>
<dbReference type="CDD" id="cd01876">
    <property type="entry name" value="YihA_EngB"/>
    <property type="match status" value="1"/>
</dbReference>
<dbReference type="InterPro" id="IPR027417">
    <property type="entry name" value="P-loop_NTPase"/>
</dbReference>
<name>A0A6G7YLN5_9SPHN</name>
<organism evidence="13 14">
    <name type="scientific">Sphingomonas piscis</name>
    <dbReference type="NCBI Taxonomy" id="2714943"/>
    <lineage>
        <taxon>Bacteria</taxon>
        <taxon>Pseudomonadati</taxon>
        <taxon>Pseudomonadota</taxon>
        <taxon>Alphaproteobacteria</taxon>
        <taxon>Sphingomonadales</taxon>
        <taxon>Sphingomonadaceae</taxon>
        <taxon>Sphingomonas</taxon>
    </lineage>
</organism>
<evidence type="ECO:0000256" key="9">
    <source>
        <dbReference type="ARBA" id="ARBA00023306"/>
    </source>
</evidence>
<dbReference type="PROSITE" id="PS51706">
    <property type="entry name" value="G_ENGB"/>
    <property type="match status" value="1"/>
</dbReference>
<dbReference type="NCBIfam" id="TIGR03598">
    <property type="entry name" value="GTPase_YsxC"/>
    <property type="match status" value="1"/>
</dbReference>
<evidence type="ECO:0000256" key="2">
    <source>
        <dbReference type="ARBA" id="ARBA00009638"/>
    </source>
</evidence>
<protein>
    <recommendedName>
        <fullName evidence="10">Probable GTP-binding protein EngB</fullName>
    </recommendedName>
</protein>
<keyword evidence="8 10" id="KW-0717">Septation</keyword>
<comment type="function">
    <text evidence="10">Necessary for normal cell division and for the maintenance of normal septation.</text>
</comment>
<evidence type="ECO:0000256" key="7">
    <source>
        <dbReference type="ARBA" id="ARBA00023134"/>
    </source>
</evidence>
<feature type="region of interest" description="Disordered" evidence="11">
    <location>
        <begin position="1"/>
        <end position="20"/>
    </location>
</feature>
<dbReference type="PANTHER" id="PTHR11649">
    <property type="entry name" value="MSS1/TRME-RELATED GTP-BINDING PROTEIN"/>
    <property type="match status" value="1"/>
</dbReference>
<dbReference type="GO" id="GO:0005525">
    <property type="term" value="F:GTP binding"/>
    <property type="evidence" value="ECO:0007669"/>
    <property type="project" value="UniProtKB-UniRule"/>
</dbReference>
<dbReference type="PANTHER" id="PTHR11649:SF13">
    <property type="entry name" value="ENGB-TYPE G DOMAIN-CONTAINING PROTEIN"/>
    <property type="match status" value="1"/>
</dbReference>
<evidence type="ECO:0000259" key="12">
    <source>
        <dbReference type="PROSITE" id="PS51706"/>
    </source>
</evidence>
<dbReference type="SUPFAM" id="SSF52540">
    <property type="entry name" value="P-loop containing nucleoside triphosphate hydrolases"/>
    <property type="match status" value="1"/>
</dbReference>
<gene>
    <name evidence="10" type="primary">engB</name>
    <name evidence="13" type="ORF">G7077_00705</name>
</gene>
<dbReference type="HAMAP" id="MF_00321">
    <property type="entry name" value="GTPase_EngB"/>
    <property type="match status" value="1"/>
</dbReference>
<keyword evidence="14" id="KW-1185">Reference proteome</keyword>
<dbReference type="InterPro" id="IPR030393">
    <property type="entry name" value="G_ENGB_dom"/>
</dbReference>
<keyword evidence="4" id="KW-0479">Metal-binding</keyword>
<dbReference type="GO" id="GO:0046872">
    <property type="term" value="F:metal ion binding"/>
    <property type="evidence" value="ECO:0007669"/>
    <property type="project" value="UniProtKB-KW"/>
</dbReference>
<dbReference type="Pfam" id="PF01926">
    <property type="entry name" value="MMR_HSR1"/>
    <property type="match status" value="1"/>
</dbReference>
<evidence type="ECO:0000313" key="14">
    <source>
        <dbReference type="Proteomes" id="UP000503222"/>
    </source>
</evidence>
<dbReference type="EMBL" id="CP049869">
    <property type="protein sequence ID" value="QIK77654.1"/>
    <property type="molecule type" value="Genomic_DNA"/>
</dbReference>
<dbReference type="Gene3D" id="3.40.50.300">
    <property type="entry name" value="P-loop containing nucleotide triphosphate hydrolases"/>
    <property type="match status" value="1"/>
</dbReference>
<dbReference type="InterPro" id="IPR006073">
    <property type="entry name" value="GTP-bd"/>
</dbReference>
<feature type="domain" description="EngB-type G" evidence="12">
    <location>
        <begin position="55"/>
        <end position="232"/>
    </location>
</feature>
<dbReference type="GO" id="GO:0005829">
    <property type="term" value="C:cytosol"/>
    <property type="evidence" value="ECO:0007669"/>
    <property type="project" value="TreeGrafter"/>
</dbReference>
<evidence type="ECO:0000256" key="3">
    <source>
        <dbReference type="ARBA" id="ARBA00022618"/>
    </source>
</evidence>
<dbReference type="KEGG" id="spii:G7077_00705"/>
<keyword evidence="5 10" id="KW-0547">Nucleotide-binding</keyword>
<dbReference type="InterPro" id="IPR019987">
    <property type="entry name" value="GTP-bd_ribosome_bio_YsxC"/>
</dbReference>
<proteinExistence type="inferred from homology"/>
<reference evidence="13 14" key="1">
    <citation type="submission" date="2020-03" db="EMBL/GenBank/DDBJ databases">
        <title>Sphingomonas sp. nov., isolated from fish.</title>
        <authorList>
            <person name="Hyun D.-W."/>
            <person name="Bae J.-W."/>
        </authorList>
    </citation>
    <scope>NUCLEOTIDE SEQUENCE [LARGE SCALE GENOMIC DNA]</scope>
    <source>
        <strain evidence="13 14">HDW15B</strain>
    </source>
</reference>
<keyword evidence="7 10" id="KW-0342">GTP-binding</keyword>
<keyword evidence="6" id="KW-0460">Magnesium</keyword>
<comment type="cofactor">
    <cofactor evidence="1">
        <name>Mg(2+)</name>
        <dbReference type="ChEBI" id="CHEBI:18420"/>
    </cofactor>
</comment>
<dbReference type="Proteomes" id="UP000503222">
    <property type="component" value="Chromosome"/>
</dbReference>
<evidence type="ECO:0000256" key="10">
    <source>
        <dbReference type="HAMAP-Rule" id="MF_00321"/>
    </source>
</evidence>
<keyword evidence="3 10" id="KW-0132">Cell division</keyword>
<dbReference type="AlphaFoldDB" id="A0A6G7YLN5"/>
<evidence type="ECO:0000256" key="8">
    <source>
        <dbReference type="ARBA" id="ARBA00023210"/>
    </source>
</evidence>
<evidence type="ECO:0000256" key="6">
    <source>
        <dbReference type="ARBA" id="ARBA00022842"/>
    </source>
</evidence>
<evidence type="ECO:0000256" key="1">
    <source>
        <dbReference type="ARBA" id="ARBA00001946"/>
    </source>
</evidence>
<evidence type="ECO:0000313" key="13">
    <source>
        <dbReference type="EMBL" id="QIK77654.1"/>
    </source>
</evidence>
<evidence type="ECO:0000256" key="5">
    <source>
        <dbReference type="ARBA" id="ARBA00022741"/>
    </source>
</evidence>
<keyword evidence="9 10" id="KW-0131">Cell cycle</keyword>
<dbReference type="GO" id="GO:0000917">
    <property type="term" value="P:division septum assembly"/>
    <property type="evidence" value="ECO:0007669"/>
    <property type="project" value="UniProtKB-KW"/>
</dbReference>
<evidence type="ECO:0000256" key="11">
    <source>
        <dbReference type="SAM" id="MobiDB-lite"/>
    </source>
</evidence>
<comment type="similarity">
    <text evidence="2 10">Belongs to the TRAFAC class TrmE-Era-EngA-EngB-Septin-like GTPase superfamily. EngB GTPase family.</text>
</comment>
<sequence length="232" mass="25451">MVAVPQVRAPSLRHTSGDNLVDETDDLTERARKLFSGPIDFLKSAPGLQFLPDPKVPEIAFAGRSNVGKSSLLNALTNRKGLARTSNTPGRTQELNFFDVGNPPLIRLVDMPGYGFAEAPKDLVKRWRFLVNDYLRGRQVLKRTLVLVDSRHGLKPVDEEIMTMLDKAAASYHLVLTKGDKIKPTELAKVLERTAEQARTHPAAHPTIFTTSSETASGIAELRAAILDAAFA</sequence>
<accession>A0A6G7YLN5</accession>